<comment type="caution">
    <text evidence="2">The sequence shown here is derived from an EMBL/GenBank/DDBJ whole genome shotgun (WGS) entry which is preliminary data.</text>
</comment>
<name>A0ABQ7PIG4_9HYPO</name>
<feature type="region of interest" description="Disordered" evidence="1">
    <location>
        <begin position="1"/>
        <end position="35"/>
    </location>
</feature>
<protein>
    <submittedName>
        <fullName evidence="2">Uncharacterized protein</fullName>
    </submittedName>
</protein>
<organism evidence="2 3">
    <name type="scientific">Claviceps arundinis</name>
    <dbReference type="NCBI Taxonomy" id="1623583"/>
    <lineage>
        <taxon>Eukaryota</taxon>
        <taxon>Fungi</taxon>
        <taxon>Dikarya</taxon>
        <taxon>Ascomycota</taxon>
        <taxon>Pezizomycotina</taxon>
        <taxon>Sordariomycetes</taxon>
        <taxon>Hypocreomycetidae</taxon>
        <taxon>Hypocreales</taxon>
        <taxon>Clavicipitaceae</taxon>
        <taxon>Claviceps</taxon>
    </lineage>
</organism>
<evidence type="ECO:0000313" key="2">
    <source>
        <dbReference type="EMBL" id="KAG5964672.1"/>
    </source>
</evidence>
<keyword evidence="3" id="KW-1185">Reference proteome</keyword>
<dbReference type="EMBL" id="SRPR01000038">
    <property type="protein sequence ID" value="KAG5964672.1"/>
    <property type="molecule type" value="Genomic_DNA"/>
</dbReference>
<dbReference type="Proteomes" id="UP000742024">
    <property type="component" value="Unassembled WGS sequence"/>
</dbReference>
<sequence length="57" mass="5884">MANTKPVTSPGAKPAAGAGGNAFGALAPPLTGSRQQAQWNAWKGEMFENRKQVETGV</sequence>
<reference evidence="2 3" key="1">
    <citation type="journal article" date="2020" name="bioRxiv">
        <title>Whole genome comparisons of ergot fungi reveals the divergence and evolution of species within the genus Claviceps are the result of varying mechanisms driving genome evolution and host range expansion.</title>
        <authorList>
            <person name="Wyka S.A."/>
            <person name="Mondo S.J."/>
            <person name="Liu M."/>
            <person name="Dettman J."/>
            <person name="Nalam V."/>
            <person name="Broders K.D."/>
        </authorList>
    </citation>
    <scope>NUCLEOTIDE SEQUENCE [LARGE SCALE GENOMIC DNA]</scope>
    <source>
        <strain evidence="2 3">LM583</strain>
    </source>
</reference>
<gene>
    <name evidence="2" type="ORF">E4U57_004943</name>
</gene>
<proteinExistence type="predicted"/>
<evidence type="ECO:0000313" key="3">
    <source>
        <dbReference type="Proteomes" id="UP000742024"/>
    </source>
</evidence>
<evidence type="ECO:0000256" key="1">
    <source>
        <dbReference type="SAM" id="MobiDB-lite"/>
    </source>
</evidence>
<accession>A0ABQ7PIG4</accession>